<dbReference type="InterPro" id="IPR016195">
    <property type="entry name" value="Pol/histidinol_Pase-like"/>
</dbReference>
<comment type="caution">
    <text evidence="2">The sequence shown here is derived from an EMBL/GenBank/DDBJ whole genome shotgun (WGS) entry which is preliminary data.</text>
</comment>
<evidence type="ECO:0000313" key="3">
    <source>
        <dbReference type="Proteomes" id="UP001529275"/>
    </source>
</evidence>
<name>A0ABT7UKL9_9FIRM</name>
<dbReference type="CDD" id="cd07432">
    <property type="entry name" value="PHP_HisPPase"/>
    <property type="match status" value="1"/>
</dbReference>
<keyword evidence="3" id="KW-1185">Reference proteome</keyword>
<proteinExistence type="predicted"/>
<dbReference type="SMART" id="SM00481">
    <property type="entry name" value="POLIIIAc"/>
    <property type="match status" value="1"/>
</dbReference>
<organism evidence="2 3">
    <name type="scientific">Massilimicrobiota timonensis</name>
    <dbReference type="NCBI Taxonomy" id="1776392"/>
    <lineage>
        <taxon>Bacteria</taxon>
        <taxon>Bacillati</taxon>
        <taxon>Bacillota</taxon>
        <taxon>Erysipelotrichia</taxon>
        <taxon>Erysipelotrichales</taxon>
        <taxon>Erysipelotrichaceae</taxon>
        <taxon>Massilimicrobiota</taxon>
    </lineage>
</organism>
<dbReference type="Proteomes" id="UP001529275">
    <property type="component" value="Unassembled WGS sequence"/>
</dbReference>
<evidence type="ECO:0000259" key="1">
    <source>
        <dbReference type="SMART" id="SM00481"/>
    </source>
</evidence>
<dbReference type="RefSeq" id="WP_289527774.1">
    <property type="nucleotide sequence ID" value="NZ_JAUDCK010000022.1"/>
</dbReference>
<dbReference type="InterPro" id="IPR052018">
    <property type="entry name" value="PHP_domain"/>
</dbReference>
<evidence type="ECO:0000313" key="2">
    <source>
        <dbReference type="EMBL" id="MDM8196080.1"/>
    </source>
</evidence>
<accession>A0ABT7UKL9</accession>
<dbReference type="PANTHER" id="PTHR42924">
    <property type="entry name" value="EXONUCLEASE"/>
    <property type="match status" value="1"/>
</dbReference>
<dbReference type="InterPro" id="IPR003141">
    <property type="entry name" value="Pol/His_phosphatase_N"/>
</dbReference>
<reference evidence="3" key="1">
    <citation type="submission" date="2023-06" db="EMBL/GenBank/DDBJ databases">
        <title>Identification and characterization of horizontal gene transfer across gut microbiota members of farm animals based on homology search.</title>
        <authorList>
            <person name="Zeman M."/>
            <person name="Kubasova T."/>
            <person name="Jahodarova E."/>
            <person name="Nykrynova M."/>
            <person name="Rychlik I."/>
        </authorList>
    </citation>
    <scope>NUCLEOTIDE SEQUENCE [LARGE SCALE GENOMIC DNA]</scope>
    <source>
        <strain evidence="3">ET341</strain>
    </source>
</reference>
<sequence>MYYDLHIHSALSPCSDDTMTIHNIFNMAYIKGLDLIAITDHNSLKQQYYLEKVIQSPILEGKINFIHGVELQSIENIHMLAYFQRGIDLKPIQQWIEQHLIKQENDCQYYGHQYIFDVNDEIEDEEQYLLLNSLRLNIYEIVEAIHRFQGIIILAHVLAQKYGIYEVYHGIPEDLDYDGIEVTCLKEYHDLKKLCPNVKDEYVFINSDAHQLEDIQEPIYTIDEDKLKRLWSQRICKKSL</sequence>
<dbReference type="Pfam" id="PF02811">
    <property type="entry name" value="PHP"/>
    <property type="match status" value="1"/>
</dbReference>
<feature type="domain" description="Polymerase/histidinol phosphatase N-terminal" evidence="1">
    <location>
        <begin position="3"/>
        <end position="75"/>
    </location>
</feature>
<dbReference type="PANTHER" id="PTHR42924:SF3">
    <property type="entry name" value="POLYMERASE_HISTIDINOL PHOSPHATASE N-TERMINAL DOMAIN-CONTAINING PROTEIN"/>
    <property type="match status" value="1"/>
</dbReference>
<dbReference type="Gene3D" id="3.20.20.140">
    <property type="entry name" value="Metal-dependent hydrolases"/>
    <property type="match status" value="1"/>
</dbReference>
<gene>
    <name evidence="2" type="ORF">QUV98_07115</name>
</gene>
<dbReference type="EMBL" id="JAUDCK010000022">
    <property type="protein sequence ID" value="MDM8196080.1"/>
    <property type="molecule type" value="Genomic_DNA"/>
</dbReference>
<protein>
    <submittedName>
        <fullName evidence="2">PHP domain-containing protein</fullName>
    </submittedName>
</protein>
<dbReference type="SUPFAM" id="SSF89550">
    <property type="entry name" value="PHP domain-like"/>
    <property type="match status" value="1"/>
</dbReference>
<dbReference type="InterPro" id="IPR004013">
    <property type="entry name" value="PHP_dom"/>
</dbReference>